<feature type="region of interest" description="Disordered" evidence="4">
    <location>
        <begin position="234"/>
        <end position="256"/>
    </location>
</feature>
<organism evidence="6 7">
    <name type="scientific">Noviherbaspirillum saxi</name>
    <dbReference type="NCBI Taxonomy" id="2320863"/>
    <lineage>
        <taxon>Bacteria</taxon>
        <taxon>Pseudomonadati</taxon>
        <taxon>Pseudomonadota</taxon>
        <taxon>Betaproteobacteria</taxon>
        <taxon>Burkholderiales</taxon>
        <taxon>Oxalobacteraceae</taxon>
        <taxon>Noviherbaspirillum</taxon>
    </lineage>
</organism>
<feature type="compositionally biased region" description="Basic residues" evidence="4">
    <location>
        <begin position="245"/>
        <end position="256"/>
    </location>
</feature>
<dbReference type="InterPro" id="IPR000524">
    <property type="entry name" value="Tscrpt_reg_HTH_GntR"/>
</dbReference>
<evidence type="ECO:0000256" key="1">
    <source>
        <dbReference type="ARBA" id="ARBA00023015"/>
    </source>
</evidence>
<keyword evidence="3" id="KW-0804">Transcription</keyword>
<dbReference type="PRINTS" id="PR00035">
    <property type="entry name" value="HTHGNTR"/>
</dbReference>
<accession>A0A3A3FPV0</accession>
<dbReference type="Pfam" id="PF00392">
    <property type="entry name" value="GntR"/>
    <property type="match status" value="1"/>
</dbReference>
<dbReference type="PANTHER" id="PTHR43537">
    <property type="entry name" value="TRANSCRIPTIONAL REGULATOR, GNTR FAMILY"/>
    <property type="match status" value="1"/>
</dbReference>
<evidence type="ECO:0000256" key="2">
    <source>
        <dbReference type="ARBA" id="ARBA00023125"/>
    </source>
</evidence>
<evidence type="ECO:0000256" key="3">
    <source>
        <dbReference type="ARBA" id="ARBA00023163"/>
    </source>
</evidence>
<dbReference type="InterPro" id="IPR011711">
    <property type="entry name" value="GntR_C"/>
</dbReference>
<dbReference type="PROSITE" id="PS50949">
    <property type="entry name" value="HTH_GNTR"/>
    <property type="match status" value="1"/>
</dbReference>
<keyword evidence="1" id="KW-0805">Transcription regulation</keyword>
<keyword evidence="2" id="KW-0238">DNA-binding</keyword>
<dbReference type="PANTHER" id="PTHR43537:SF5">
    <property type="entry name" value="UXU OPERON TRANSCRIPTIONAL REGULATOR"/>
    <property type="match status" value="1"/>
</dbReference>
<dbReference type="SMART" id="SM00345">
    <property type="entry name" value="HTH_GNTR"/>
    <property type="match status" value="1"/>
</dbReference>
<dbReference type="OrthoDB" id="1040417at2"/>
<keyword evidence="7" id="KW-1185">Reference proteome</keyword>
<dbReference type="SMART" id="SM00895">
    <property type="entry name" value="FCD"/>
    <property type="match status" value="1"/>
</dbReference>
<dbReference type="CDD" id="cd07377">
    <property type="entry name" value="WHTH_GntR"/>
    <property type="match status" value="1"/>
</dbReference>
<dbReference type="Proteomes" id="UP000265955">
    <property type="component" value="Unassembled WGS sequence"/>
</dbReference>
<dbReference type="SUPFAM" id="SSF46785">
    <property type="entry name" value="Winged helix' DNA-binding domain"/>
    <property type="match status" value="1"/>
</dbReference>
<dbReference type="GO" id="GO:0003700">
    <property type="term" value="F:DNA-binding transcription factor activity"/>
    <property type="evidence" value="ECO:0007669"/>
    <property type="project" value="InterPro"/>
</dbReference>
<evidence type="ECO:0000313" key="6">
    <source>
        <dbReference type="EMBL" id="RJF98222.1"/>
    </source>
</evidence>
<dbReference type="AlphaFoldDB" id="A0A3A3FPV0"/>
<dbReference type="EMBL" id="QYUO01000001">
    <property type="protein sequence ID" value="RJF98222.1"/>
    <property type="molecule type" value="Genomic_DNA"/>
</dbReference>
<name>A0A3A3FPV0_9BURK</name>
<evidence type="ECO:0000259" key="5">
    <source>
        <dbReference type="PROSITE" id="PS50949"/>
    </source>
</evidence>
<dbReference type="Pfam" id="PF07729">
    <property type="entry name" value="FCD"/>
    <property type="match status" value="1"/>
</dbReference>
<dbReference type="Gene3D" id="1.20.120.530">
    <property type="entry name" value="GntR ligand-binding domain-like"/>
    <property type="match status" value="1"/>
</dbReference>
<comment type="caution">
    <text evidence="6">The sequence shown here is derived from an EMBL/GenBank/DDBJ whole genome shotgun (WGS) entry which is preliminary data.</text>
</comment>
<dbReference type="SUPFAM" id="SSF48008">
    <property type="entry name" value="GntR ligand-binding domain-like"/>
    <property type="match status" value="1"/>
</dbReference>
<dbReference type="InterPro" id="IPR036390">
    <property type="entry name" value="WH_DNA-bd_sf"/>
</dbReference>
<reference evidence="7" key="1">
    <citation type="submission" date="2018-09" db="EMBL/GenBank/DDBJ databases">
        <authorList>
            <person name="Zhu H."/>
        </authorList>
    </citation>
    <scope>NUCLEOTIDE SEQUENCE [LARGE SCALE GENOMIC DNA]</scope>
    <source>
        <strain evidence="7">K1R23-30</strain>
    </source>
</reference>
<sequence>MFQVAPLEAPAKMPERITKILQDLILKGTYPPKSRLPSEGEMALRFGVSRTVMREAVSRLKSEGLVESRQGSGVFVREAGPDRPFRIESSVLDSVQEVLQVAELRRGMESEIAALAAERASKEEIEEIGTRLAAIDADVAAGGDGVAADIEFHRSIARATGNPHFLALWDYLGQFLKGTIKLTRTWEAQRDETKQQVLDEHQAVYDAIVRRDANAAREAARKHMEMSSHRIRNIDPGFIAGGTKKPARRRTAKDRQ</sequence>
<evidence type="ECO:0000256" key="4">
    <source>
        <dbReference type="SAM" id="MobiDB-lite"/>
    </source>
</evidence>
<evidence type="ECO:0000313" key="7">
    <source>
        <dbReference type="Proteomes" id="UP000265955"/>
    </source>
</evidence>
<dbReference type="GO" id="GO:0003677">
    <property type="term" value="F:DNA binding"/>
    <property type="evidence" value="ECO:0007669"/>
    <property type="project" value="UniProtKB-KW"/>
</dbReference>
<dbReference type="InterPro" id="IPR008920">
    <property type="entry name" value="TF_FadR/GntR_C"/>
</dbReference>
<dbReference type="Gene3D" id="1.10.10.10">
    <property type="entry name" value="Winged helix-like DNA-binding domain superfamily/Winged helix DNA-binding domain"/>
    <property type="match status" value="1"/>
</dbReference>
<dbReference type="InterPro" id="IPR036388">
    <property type="entry name" value="WH-like_DNA-bd_sf"/>
</dbReference>
<protein>
    <submittedName>
        <fullName evidence="6">FadR family transcriptional regulator</fullName>
    </submittedName>
</protein>
<feature type="domain" description="HTH gntR-type" evidence="5">
    <location>
        <begin position="11"/>
        <end position="79"/>
    </location>
</feature>
<proteinExistence type="predicted"/>
<gene>
    <name evidence="6" type="ORF">D3871_06645</name>
</gene>